<dbReference type="EMBL" id="GL377302">
    <property type="protein sequence ID" value="EFJ01883.1"/>
    <property type="molecule type" value="Genomic_DNA"/>
</dbReference>
<dbReference type="KEGG" id="scm:SCHCO_02667076"/>
<accession>D8PJW0</accession>
<dbReference type="eggNOG" id="ENOG502SDNV">
    <property type="taxonomic scope" value="Eukaryota"/>
</dbReference>
<evidence type="ECO:0000256" key="1">
    <source>
        <dbReference type="SAM" id="MobiDB-lite"/>
    </source>
</evidence>
<dbReference type="OrthoDB" id="3363286at2759"/>
<dbReference type="Proteomes" id="UP000007431">
    <property type="component" value="Unassembled WGS sequence"/>
</dbReference>
<sequence length="417" mass="46691">RLLPRLIKRLSKNPPSLSPERDALQAKFTKTSKSLYKPLPPRFSVDPAHHAVSPMLADYSPFTHKSDFVRHKRLPPVPRLSRRRNIKRDTSVDPPREMTREERDWFASPYLRMLASPLRKCAVTGRYMPSDFLIRLLPMKLPASRASHIRAIIVPDGLQHPKFESKRRGKAGYITCWAEVLAQAPQRGTAGKIMHGGGMVSPVLLEQTLHLLRVRVLQELEVLRLALEREHPKRREGCTSPIVRRLTRAELACIRESDTIPHTDAIAVLMCPPVNRNPSTCTRPEGDMSASPPSAPDVTTKPPRPPPPHSTLHSVAPIEPTLEGVEPHAPHLIPLYHSLALFPHPAHRRKLHELLSAIIAHERTIRSPTDASPVEVDSKQRKASHAYLVTSNAETVSRGVDVAALGIALWRLRMLSG</sequence>
<reference evidence="2 3" key="1">
    <citation type="journal article" date="2010" name="Nat. Biotechnol.">
        <title>Genome sequence of the model mushroom Schizophyllum commune.</title>
        <authorList>
            <person name="Ohm R.A."/>
            <person name="de Jong J.F."/>
            <person name="Lugones L.G."/>
            <person name="Aerts A."/>
            <person name="Kothe E."/>
            <person name="Stajich J.E."/>
            <person name="de Vries R.P."/>
            <person name="Record E."/>
            <person name="Levasseur A."/>
            <person name="Baker S.E."/>
            <person name="Bartholomew K.A."/>
            <person name="Coutinho P.M."/>
            <person name="Erdmann S."/>
            <person name="Fowler T.J."/>
            <person name="Gathman A.C."/>
            <person name="Lombard V."/>
            <person name="Henrissat B."/>
            <person name="Knabe N."/>
            <person name="Kuees U."/>
            <person name="Lilly W.W."/>
            <person name="Lindquist E."/>
            <person name="Lucas S."/>
            <person name="Magnuson J.K."/>
            <person name="Piumi F."/>
            <person name="Raudaskoski M."/>
            <person name="Salamov A."/>
            <person name="Schmutz J."/>
            <person name="Schwarze F.W.M.R."/>
            <person name="vanKuyk P.A."/>
            <person name="Horton J.S."/>
            <person name="Grigoriev I.V."/>
            <person name="Woesten H.A.B."/>
        </authorList>
    </citation>
    <scope>NUCLEOTIDE SEQUENCE [LARGE SCALE GENOMIC DNA]</scope>
    <source>
        <strain evidence="3">H4-8 / FGSC 9210</strain>
    </source>
</reference>
<dbReference type="GeneID" id="9588266"/>
<proteinExistence type="predicted"/>
<protein>
    <submittedName>
        <fullName evidence="2">Uncharacterized protein</fullName>
    </submittedName>
</protein>
<feature type="region of interest" description="Disordered" evidence="1">
    <location>
        <begin position="278"/>
        <end position="314"/>
    </location>
</feature>
<gene>
    <name evidence="2" type="ORF">SCHCODRAFT_41175</name>
</gene>
<organism evidence="3">
    <name type="scientific">Schizophyllum commune (strain H4-8 / FGSC 9210)</name>
    <name type="common">Split gill fungus</name>
    <dbReference type="NCBI Taxonomy" id="578458"/>
    <lineage>
        <taxon>Eukaryota</taxon>
        <taxon>Fungi</taxon>
        <taxon>Dikarya</taxon>
        <taxon>Basidiomycota</taxon>
        <taxon>Agaricomycotina</taxon>
        <taxon>Agaricomycetes</taxon>
        <taxon>Agaricomycetidae</taxon>
        <taxon>Agaricales</taxon>
        <taxon>Schizophyllaceae</taxon>
        <taxon>Schizophyllum</taxon>
    </lineage>
</organism>
<dbReference type="OMA" id="ERRWWSS"/>
<dbReference type="InParanoid" id="D8PJW0"/>
<name>D8PJW0_SCHCM</name>
<dbReference type="AlphaFoldDB" id="D8PJW0"/>
<feature type="non-terminal residue" evidence="2">
    <location>
        <position position="1"/>
    </location>
</feature>
<evidence type="ECO:0000313" key="2">
    <source>
        <dbReference type="EMBL" id="EFJ01883.1"/>
    </source>
</evidence>
<feature type="non-terminal residue" evidence="2">
    <location>
        <position position="417"/>
    </location>
</feature>
<dbReference type="VEuPathDB" id="FungiDB:SCHCODRAFT_02667076"/>
<keyword evidence="3" id="KW-1185">Reference proteome</keyword>
<dbReference type="HOGENOM" id="CLU_048619_0_0_1"/>
<evidence type="ECO:0000313" key="3">
    <source>
        <dbReference type="Proteomes" id="UP000007431"/>
    </source>
</evidence>